<sequence>HLAQKYDIPLYRFPIDESAFEVGFDTHITMLPDGFYRAV</sequence>
<evidence type="ECO:0000313" key="1">
    <source>
        <dbReference type="EMBL" id="GAG40132.1"/>
    </source>
</evidence>
<reference evidence="1" key="1">
    <citation type="journal article" date="2014" name="Front. Microbiol.">
        <title>High frequency of phylogenetically diverse reductive dehalogenase-homologous genes in deep subseafloor sedimentary metagenomes.</title>
        <authorList>
            <person name="Kawai M."/>
            <person name="Futagami T."/>
            <person name="Toyoda A."/>
            <person name="Takaki Y."/>
            <person name="Nishi S."/>
            <person name="Hori S."/>
            <person name="Arai W."/>
            <person name="Tsubouchi T."/>
            <person name="Morono Y."/>
            <person name="Uchiyama I."/>
            <person name="Ito T."/>
            <person name="Fujiyama A."/>
            <person name="Inagaki F."/>
            <person name="Takami H."/>
        </authorList>
    </citation>
    <scope>NUCLEOTIDE SEQUENCE</scope>
    <source>
        <strain evidence="1">Expedition CK06-06</strain>
    </source>
</reference>
<gene>
    <name evidence="1" type="ORF">S01H1_71295</name>
</gene>
<feature type="non-terminal residue" evidence="1">
    <location>
        <position position="1"/>
    </location>
</feature>
<dbReference type="AlphaFoldDB" id="X0XY62"/>
<accession>X0XY62</accession>
<comment type="caution">
    <text evidence="1">The sequence shown here is derived from an EMBL/GenBank/DDBJ whole genome shotgun (WGS) entry which is preliminary data.</text>
</comment>
<dbReference type="EMBL" id="BARS01047470">
    <property type="protein sequence ID" value="GAG40132.1"/>
    <property type="molecule type" value="Genomic_DNA"/>
</dbReference>
<proteinExistence type="predicted"/>
<name>X0XY62_9ZZZZ</name>
<protein>
    <submittedName>
        <fullName evidence="1">Uncharacterized protein</fullName>
    </submittedName>
</protein>
<organism evidence="1">
    <name type="scientific">marine sediment metagenome</name>
    <dbReference type="NCBI Taxonomy" id="412755"/>
    <lineage>
        <taxon>unclassified sequences</taxon>
        <taxon>metagenomes</taxon>
        <taxon>ecological metagenomes</taxon>
    </lineage>
</organism>